<name>A0ABR3J992_9AGAR</name>
<reference evidence="3" key="1">
    <citation type="submission" date="2024-06" db="EMBL/GenBank/DDBJ databases">
        <title>Multi-omics analyses provide insights into the biosynthesis of the anticancer antibiotic pleurotin in Hohenbuehelia grisea.</title>
        <authorList>
            <person name="Weaver J.A."/>
            <person name="Alberti F."/>
        </authorList>
    </citation>
    <scope>NUCLEOTIDE SEQUENCE [LARGE SCALE GENOMIC DNA]</scope>
    <source>
        <strain evidence="3">T-177</strain>
    </source>
</reference>
<feature type="signal peptide" evidence="1">
    <location>
        <begin position="1"/>
        <end position="22"/>
    </location>
</feature>
<feature type="chain" id="PRO_5046812990" evidence="1">
    <location>
        <begin position="23"/>
        <end position="176"/>
    </location>
</feature>
<gene>
    <name evidence="2" type="ORF">HGRIS_008704</name>
</gene>
<protein>
    <submittedName>
        <fullName evidence="2">Uncharacterized protein</fullName>
    </submittedName>
</protein>
<keyword evidence="3" id="KW-1185">Reference proteome</keyword>
<evidence type="ECO:0000313" key="2">
    <source>
        <dbReference type="EMBL" id="KAL0952067.1"/>
    </source>
</evidence>
<dbReference type="EMBL" id="JASNQZ010000011">
    <property type="protein sequence ID" value="KAL0952067.1"/>
    <property type="molecule type" value="Genomic_DNA"/>
</dbReference>
<evidence type="ECO:0000256" key="1">
    <source>
        <dbReference type="SAM" id="SignalP"/>
    </source>
</evidence>
<keyword evidence="1" id="KW-0732">Signal</keyword>
<comment type="caution">
    <text evidence="2">The sequence shown here is derived from an EMBL/GenBank/DDBJ whole genome shotgun (WGS) entry which is preliminary data.</text>
</comment>
<sequence>MARLGHFLFGIFSALSLFGVHAAPADAKISVGDIVNALKLNLVTHINATITLESLTTNLISINFDVKNSLPIELTIDRVVSKAGINGTVFATFDHTFTKPVVVPLLGTANSGTINNVLLTQGALASLDIIPLGFLDLISTDVFVRAFTIFGMLGIPIPVTGIKQSHVPTAYNLALS</sequence>
<dbReference type="Proteomes" id="UP001556367">
    <property type="component" value="Unassembled WGS sequence"/>
</dbReference>
<organism evidence="2 3">
    <name type="scientific">Hohenbuehelia grisea</name>
    <dbReference type="NCBI Taxonomy" id="104357"/>
    <lineage>
        <taxon>Eukaryota</taxon>
        <taxon>Fungi</taxon>
        <taxon>Dikarya</taxon>
        <taxon>Basidiomycota</taxon>
        <taxon>Agaricomycotina</taxon>
        <taxon>Agaricomycetes</taxon>
        <taxon>Agaricomycetidae</taxon>
        <taxon>Agaricales</taxon>
        <taxon>Pleurotineae</taxon>
        <taxon>Pleurotaceae</taxon>
        <taxon>Hohenbuehelia</taxon>
    </lineage>
</organism>
<proteinExistence type="predicted"/>
<evidence type="ECO:0000313" key="3">
    <source>
        <dbReference type="Proteomes" id="UP001556367"/>
    </source>
</evidence>
<accession>A0ABR3J992</accession>